<dbReference type="InterPro" id="IPR013589">
    <property type="entry name" value="Bac_transglu_N"/>
</dbReference>
<accession>A0A2R8BLN0</accession>
<keyword evidence="3" id="KW-1185">Reference proteome</keyword>
<dbReference type="OrthoDB" id="9804023at2"/>
<dbReference type="PANTHER" id="PTHR33490:SF6">
    <property type="entry name" value="SLL1049 PROTEIN"/>
    <property type="match status" value="1"/>
</dbReference>
<dbReference type="InterPro" id="IPR038765">
    <property type="entry name" value="Papain-like_cys_pep_sf"/>
</dbReference>
<dbReference type="PANTHER" id="PTHR33490">
    <property type="entry name" value="BLR5614 PROTEIN-RELATED"/>
    <property type="match status" value="1"/>
</dbReference>
<dbReference type="Proteomes" id="UP000244924">
    <property type="component" value="Unassembled WGS sequence"/>
</dbReference>
<dbReference type="Pfam" id="PF01841">
    <property type="entry name" value="Transglut_core"/>
    <property type="match status" value="1"/>
</dbReference>
<proteinExistence type="predicted"/>
<dbReference type="Pfam" id="PF08379">
    <property type="entry name" value="Bact_transglu_N"/>
    <property type="match status" value="1"/>
</dbReference>
<dbReference type="InterPro" id="IPR002931">
    <property type="entry name" value="Transglutaminase-like"/>
</dbReference>
<dbReference type="RefSeq" id="WP_108854308.1">
    <property type="nucleotide sequence ID" value="NZ_OMOQ01000003.1"/>
</dbReference>
<evidence type="ECO:0000313" key="2">
    <source>
        <dbReference type="EMBL" id="SPH24280.1"/>
    </source>
</evidence>
<reference evidence="2 3" key="1">
    <citation type="submission" date="2018-03" db="EMBL/GenBank/DDBJ databases">
        <authorList>
            <person name="Keele B.F."/>
        </authorList>
    </citation>
    <scope>NUCLEOTIDE SEQUENCE [LARGE SCALE GENOMIC DNA]</scope>
    <source>
        <strain evidence="2 3">CECT 8626</strain>
    </source>
</reference>
<evidence type="ECO:0000259" key="1">
    <source>
        <dbReference type="SMART" id="SM00460"/>
    </source>
</evidence>
<evidence type="ECO:0000313" key="3">
    <source>
        <dbReference type="Proteomes" id="UP000244924"/>
    </source>
</evidence>
<dbReference type="Gene3D" id="3.10.620.30">
    <property type="match status" value="1"/>
</dbReference>
<dbReference type="EMBL" id="OMOQ01000003">
    <property type="protein sequence ID" value="SPH24280.1"/>
    <property type="molecule type" value="Genomic_DNA"/>
</dbReference>
<feature type="domain" description="Transglutaminase-like" evidence="1">
    <location>
        <begin position="157"/>
        <end position="221"/>
    </location>
</feature>
<organism evidence="2 3">
    <name type="scientific">Albidovulum aquaemixtae</name>
    <dbReference type="NCBI Taxonomy" id="1542388"/>
    <lineage>
        <taxon>Bacteria</taxon>
        <taxon>Pseudomonadati</taxon>
        <taxon>Pseudomonadota</taxon>
        <taxon>Alphaproteobacteria</taxon>
        <taxon>Rhodobacterales</taxon>
        <taxon>Paracoccaceae</taxon>
        <taxon>Albidovulum</taxon>
    </lineage>
</organism>
<protein>
    <recommendedName>
        <fullName evidence="1">Transglutaminase-like domain-containing protein</fullName>
    </recommendedName>
</protein>
<dbReference type="AlphaFoldDB" id="A0A2R8BLN0"/>
<gene>
    <name evidence="2" type="ORF">DEA8626_03330</name>
</gene>
<dbReference type="SMART" id="SM00460">
    <property type="entry name" value="TGc"/>
    <property type="match status" value="1"/>
</dbReference>
<name>A0A2R8BLN0_9RHOB</name>
<dbReference type="SUPFAM" id="SSF54001">
    <property type="entry name" value="Cysteine proteinases"/>
    <property type="match status" value="1"/>
</dbReference>
<sequence length="265" mass="29063">MTLLIRHITSYRFESPPNYGLQQLRKTPKSGRGQTVVSWSTEVVGGRKELSFEDHHHNTVDLVSFDGSANEIVITSFGEVAVDQTDGVVGPSFGPSPLWLYLRESPATKFGRGSRSLVQEVEDGPNLERLHGLSRVVREAIEYQPGVSLADWTAEDAISHGRGVCQDHTQVFLSCARMMGFSARYVSGYLMLNDRVDQEAMHAWAEAHVDGLGWVGFDISNGISPDARYVRVATGLDYKDAAPVTGMHVGGNSETLSVEIQVAQQ</sequence>